<reference evidence="2" key="1">
    <citation type="submission" date="2018-06" db="EMBL/GenBank/DDBJ databases">
        <authorList>
            <person name="Zhirakovskaya E."/>
        </authorList>
    </citation>
    <scope>NUCLEOTIDE SEQUENCE</scope>
</reference>
<accession>A0A3B0SD59</accession>
<protein>
    <submittedName>
        <fullName evidence="2">Uncharacterized protein</fullName>
    </submittedName>
</protein>
<evidence type="ECO:0000313" key="2">
    <source>
        <dbReference type="EMBL" id="VAW00522.1"/>
    </source>
</evidence>
<feature type="region of interest" description="Disordered" evidence="1">
    <location>
        <begin position="113"/>
        <end position="137"/>
    </location>
</feature>
<gene>
    <name evidence="2" type="ORF">MNBD_ALPHA01-848</name>
</gene>
<dbReference type="EMBL" id="UOEJ01000135">
    <property type="protein sequence ID" value="VAW00522.1"/>
    <property type="molecule type" value="Genomic_DNA"/>
</dbReference>
<dbReference type="AlphaFoldDB" id="A0A3B0SD59"/>
<name>A0A3B0SD59_9ZZZZ</name>
<proteinExistence type="predicted"/>
<organism evidence="2">
    <name type="scientific">hydrothermal vent metagenome</name>
    <dbReference type="NCBI Taxonomy" id="652676"/>
    <lineage>
        <taxon>unclassified sequences</taxon>
        <taxon>metagenomes</taxon>
        <taxon>ecological metagenomes</taxon>
    </lineage>
</organism>
<evidence type="ECO:0000256" key="1">
    <source>
        <dbReference type="SAM" id="MobiDB-lite"/>
    </source>
</evidence>
<sequence length="137" mass="15808">MTRNILKTVIIVSMMALPAAAFAGPGQQNSHDHMKNGMKAQKSHDMTSMMDNMDEMHGNMKQIMEKMQNSPQKSDMMKLHQNMTLTMKKMKMMHKNMDHKMPEAGAKKMDHKKMDHKNMKHENLAPASVKKDHNHDH</sequence>